<name>A0ABT7A391_9ACTN</name>
<reference evidence="2 3" key="1">
    <citation type="submission" date="2023-05" db="EMBL/GenBank/DDBJ databases">
        <title>Streptantibioticus silvisoli sp. nov., acidotolerant actinomycetes 1 from pine litter.</title>
        <authorList>
            <person name="Swiecimska M."/>
            <person name="Golinska P."/>
            <person name="Sangal V."/>
            <person name="Wachnowicz B."/>
            <person name="Goodfellow M."/>
        </authorList>
    </citation>
    <scope>NUCLEOTIDE SEQUENCE [LARGE SCALE GENOMIC DNA]</scope>
    <source>
        <strain evidence="2 3">DSM 42109</strain>
    </source>
</reference>
<sequence>MRVRPVALGACVASALSVLMAPTTSAAPSAQSPGDVLDSQEQRFLPNPVLPSKSKSWKIHYRSTDARGAGNTVSGTVIVPDDGKTGTRPLVTYAVGTVGLADKCAPSATFPYGLTKEGTLIQQAIARGWAVAVTDYEGIGTPGTHTYTVGRAEGTAVLDAARAAQRLPQARERGVNAKSPVGIMGYSQGGQASSWAAELHGSYAPELDVKGTATGGVPADLNKVADFNDGNIGSGLIAMAAVGQDAAFPELRLDTYLNARGKLQKKIAENSCVEIGAASWPLGRIEDITVKNPLDEPDWQRRLAESRLGGTAPDAPVFLYHGAVDELIPYGVGTALRDEWRGKGASVTWKSLPLGHVTGAVAGSPLAMKWLAARFTD</sequence>
<protein>
    <submittedName>
        <fullName evidence="2">Lipase family protein</fullName>
    </submittedName>
</protein>
<dbReference type="Gene3D" id="3.40.50.1820">
    <property type="entry name" value="alpha/beta hydrolase"/>
    <property type="match status" value="1"/>
</dbReference>
<proteinExistence type="predicted"/>
<keyword evidence="3" id="KW-1185">Reference proteome</keyword>
<dbReference type="InterPro" id="IPR005152">
    <property type="entry name" value="Lipase_secreted"/>
</dbReference>
<feature type="signal peptide" evidence="1">
    <location>
        <begin position="1"/>
        <end position="26"/>
    </location>
</feature>
<dbReference type="Proteomes" id="UP001214441">
    <property type="component" value="Unassembled WGS sequence"/>
</dbReference>
<feature type="chain" id="PRO_5047177544" evidence="1">
    <location>
        <begin position="27"/>
        <end position="377"/>
    </location>
</feature>
<organism evidence="2 3">
    <name type="scientific">Streptomyces iconiensis</name>
    <dbReference type="NCBI Taxonomy" id="1384038"/>
    <lineage>
        <taxon>Bacteria</taxon>
        <taxon>Bacillati</taxon>
        <taxon>Actinomycetota</taxon>
        <taxon>Actinomycetes</taxon>
        <taxon>Kitasatosporales</taxon>
        <taxon>Streptomycetaceae</taxon>
        <taxon>Streptomyces</taxon>
    </lineage>
</organism>
<dbReference type="RefSeq" id="WP_274046481.1">
    <property type="nucleotide sequence ID" value="NZ_JANCPR020000032.1"/>
</dbReference>
<evidence type="ECO:0000313" key="3">
    <source>
        <dbReference type="Proteomes" id="UP001214441"/>
    </source>
</evidence>
<comment type="caution">
    <text evidence="2">The sequence shown here is derived from an EMBL/GenBank/DDBJ whole genome shotgun (WGS) entry which is preliminary data.</text>
</comment>
<gene>
    <name evidence="2" type="ORF">NMN56_028335</name>
</gene>
<dbReference type="PANTHER" id="PTHR34853:SF1">
    <property type="entry name" value="LIPASE 5"/>
    <property type="match status" value="1"/>
</dbReference>
<dbReference type="PIRSF" id="PIRSF029171">
    <property type="entry name" value="Esterase_LipA"/>
    <property type="match status" value="1"/>
</dbReference>
<keyword evidence="1" id="KW-0732">Signal</keyword>
<dbReference type="Gene3D" id="1.10.260.130">
    <property type="match status" value="1"/>
</dbReference>
<dbReference type="PANTHER" id="PTHR34853">
    <property type="match status" value="1"/>
</dbReference>
<dbReference type="EMBL" id="JANCPR020000032">
    <property type="protein sequence ID" value="MDJ1135787.1"/>
    <property type="molecule type" value="Genomic_DNA"/>
</dbReference>
<evidence type="ECO:0000256" key="1">
    <source>
        <dbReference type="SAM" id="SignalP"/>
    </source>
</evidence>
<accession>A0ABT7A391</accession>
<dbReference type="Pfam" id="PF03583">
    <property type="entry name" value="LIP"/>
    <property type="match status" value="1"/>
</dbReference>
<dbReference type="SUPFAM" id="SSF53474">
    <property type="entry name" value="alpha/beta-Hydrolases"/>
    <property type="match status" value="1"/>
</dbReference>
<evidence type="ECO:0000313" key="2">
    <source>
        <dbReference type="EMBL" id="MDJ1135787.1"/>
    </source>
</evidence>
<dbReference type="InterPro" id="IPR029058">
    <property type="entry name" value="AB_hydrolase_fold"/>
</dbReference>